<keyword evidence="1" id="KW-0732">Signal</keyword>
<gene>
    <name evidence="2" type="ORF">Tcan_13495</name>
    <name evidence="3" type="ORF">TCNE_LOCUS8175</name>
</gene>
<evidence type="ECO:0000313" key="4">
    <source>
        <dbReference type="Proteomes" id="UP000031036"/>
    </source>
</evidence>
<dbReference type="Proteomes" id="UP000031036">
    <property type="component" value="Unassembled WGS sequence"/>
</dbReference>
<protein>
    <submittedName>
        <fullName evidence="2">Uncharacterized protein</fullName>
    </submittedName>
</protein>
<proteinExistence type="predicted"/>
<reference evidence="3" key="2">
    <citation type="submission" date="2018-11" db="EMBL/GenBank/DDBJ databases">
        <authorList>
            <consortium name="Pathogen Informatics"/>
        </authorList>
    </citation>
    <scope>NUCLEOTIDE SEQUENCE [LARGE SCALE GENOMIC DNA]</scope>
</reference>
<feature type="chain" id="PRO_5009383326" evidence="1">
    <location>
        <begin position="18"/>
        <end position="164"/>
    </location>
</feature>
<dbReference type="AlphaFoldDB" id="A0A0B2VPI3"/>
<name>A0A0B2VPI3_TOXCA</name>
<accession>A0A0B2VPI3</accession>
<evidence type="ECO:0000256" key="1">
    <source>
        <dbReference type="SAM" id="SignalP"/>
    </source>
</evidence>
<sequence length="164" mass="17483">MLLVLAFATFVSIFVGAQEIGLSGIFNGEESRQSSSPDLEESATGILRSIKLGDLVKELEETNAGIRESVAEILNEQMHNGQQAVPQAKQTSIDLPAMSPARRAISIKARGGCANGSISTKVPDVTVNNSRKLKRLTAAQLLKAASELLSSSSPSQSHMRGHRK</sequence>
<organism evidence="2 4">
    <name type="scientific">Toxocara canis</name>
    <name type="common">Canine roundworm</name>
    <dbReference type="NCBI Taxonomy" id="6265"/>
    <lineage>
        <taxon>Eukaryota</taxon>
        <taxon>Metazoa</taxon>
        <taxon>Ecdysozoa</taxon>
        <taxon>Nematoda</taxon>
        <taxon>Chromadorea</taxon>
        <taxon>Rhabditida</taxon>
        <taxon>Spirurina</taxon>
        <taxon>Ascaridomorpha</taxon>
        <taxon>Ascaridoidea</taxon>
        <taxon>Toxocaridae</taxon>
        <taxon>Toxocara</taxon>
    </lineage>
</organism>
<dbReference type="EMBL" id="JPKZ01001202">
    <property type="protein sequence ID" value="KHN83327.1"/>
    <property type="molecule type" value="Genomic_DNA"/>
</dbReference>
<reference evidence="2 4" key="1">
    <citation type="submission" date="2014-11" db="EMBL/GenBank/DDBJ databases">
        <title>Genetic blueprint of the zoonotic pathogen Toxocara canis.</title>
        <authorList>
            <person name="Zhu X.-Q."/>
            <person name="Korhonen P.K."/>
            <person name="Cai H."/>
            <person name="Young N.D."/>
            <person name="Nejsum P."/>
            <person name="von Samson-Himmelstjerna G."/>
            <person name="Boag P.R."/>
            <person name="Tan P."/>
            <person name="Li Q."/>
            <person name="Min J."/>
            <person name="Yang Y."/>
            <person name="Wang X."/>
            <person name="Fang X."/>
            <person name="Hall R.S."/>
            <person name="Hofmann A."/>
            <person name="Sternberg P.W."/>
            <person name="Jex A.R."/>
            <person name="Gasser R.B."/>
        </authorList>
    </citation>
    <scope>NUCLEOTIDE SEQUENCE [LARGE SCALE GENOMIC DNA]</scope>
    <source>
        <strain evidence="2">PN_DK_2014</strain>
    </source>
</reference>
<evidence type="ECO:0000313" key="2">
    <source>
        <dbReference type="EMBL" id="KHN83327.1"/>
    </source>
</evidence>
<evidence type="ECO:0000313" key="3">
    <source>
        <dbReference type="EMBL" id="VDM39496.1"/>
    </source>
</evidence>
<dbReference type="EMBL" id="UYWY01019842">
    <property type="protein sequence ID" value="VDM39496.1"/>
    <property type="molecule type" value="Genomic_DNA"/>
</dbReference>
<feature type="signal peptide" evidence="1">
    <location>
        <begin position="1"/>
        <end position="17"/>
    </location>
</feature>
<keyword evidence="4" id="KW-1185">Reference proteome</keyword>